<evidence type="ECO:0000256" key="1">
    <source>
        <dbReference type="ARBA" id="ARBA00005077"/>
    </source>
</evidence>
<keyword evidence="6 8" id="KW-0315">Glutamine amidotransferase</keyword>
<protein>
    <recommendedName>
        <fullName evidence="8">Carbamoyl phosphate synthase small chain</fullName>
        <ecNumber evidence="8">6.3.5.5</ecNumber>
    </recommendedName>
    <alternativeName>
        <fullName evidence="8">Carbamoyl phosphate synthetase glutamine chain</fullName>
    </alternativeName>
</protein>
<keyword evidence="3 8" id="KW-0436">Ligase</keyword>
<evidence type="ECO:0000256" key="4">
    <source>
        <dbReference type="ARBA" id="ARBA00022741"/>
    </source>
</evidence>
<keyword evidence="8" id="KW-0028">Amino-acid biosynthesis</keyword>
<feature type="binding site" evidence="8">
    <location>
        <position position="256"/>
    </location>
    <ligand>
        <name>L-glutamine</name>
        <dbReference type="ChEBI" id="CHEBI:58359"/>
    </ligand>
</feature>
<dbReference type="PANTHER" id="PTHR43418">
    <property type="entry name" value="MULTIFUNCTIONAL TRYPTOPHAN BIOSYNTHESIS PROTEIN-RELATED"/>
    <property type="match status" value="1"/>
</dbReference>
<comment type="similarity">
    <text evidence="2 8">Belongs to the CarA family.</text>
</comment>
<feature type="binding site" evidence="8">
    <location>
        <position position="229"/>
    </location>
    <ligand>
        <name>L-glutamine</name>
        <dbReference type="ChEBI" id="CHEBI:58359"/>
    </ligand>
</feature>
<comment type="function">
    <text evidence="8">Small subunit of the glutamine-dependent carbamoyl phosphate synthetase (CPSase). CPSase catalyzes the formation of carbamoyl phosphate from the ammonia moiety of glutamine, carbonate, and phosphate donated by ATP, constituting the first step of 2 biosynthetic pathways, one leading to arginine and/or urea and the other to pyrimidine nucleotides. The small subunit (glutamine amidotransferase) binds and cleaves glutamine to supply the large subunit with the substrate ammonia.</text>
</comment>
<feature type="domain" description="Carbamoyl-phosphate synthase small subunit N-terminal" evidence="9">
    <location>
        <begin position="3"/>
        <end position="133"/>
    </location>
</feature>
<evidence type="ECO:0000256" key="3">
    <source>
        <dbReference type="ARBA" id="ARBA00022598"/>
    </source>
</evidence>
<evidence type="ECO:0000256" key="6">
    <source>
        <dbReference type="ARBA" id="ARBA00022962"/>
    </source>
</evidence>
<dbReference type="PANTHER" id="PTHR43418:SF7">
    <property type="entry name" value="CARBAMOYL-PHOSPHATE SYNTHASE SMALL CHAIN"/>
    <property type="match status" value="1"/>
</dbReference>
<feature type="binding site" evidence="8">
    <location>
        <position position="297"/>
    </location>
    <ligand>
        <name>L-glutamine</name>
        <dbReference type="ChEBI" id="CHEBI:58359"/>
    </ligand>
</feature>
<evidence type="ECO:0000256" key="7">
    <source>
        <dbReference type="ARBA" id="ARBA00048816"/>
    </source>
</evidence>
<dbReference type="PRINTS" id="PR00099">
    <property type="entry name" value="CPSGATASE"/>
</dbReference>
<keyword evidence="8" id="KW-0055">Arginine biosynthesis</keyword>
<comment type="catalytic activity">
    <reaction evidence="7 8">
        <text>hydrogencarbonate + L-glutamine + 2 ATP + H2O = carbamoyl phosphate + L-glutamate + 2 ADP + phosphate + 2 H(+)</text>
        <dbReference type="Rhea" id="RHEA:18633"/>
        <dbReference type="ChEBI" id="CHEBI:15377"/>
        <dbReference type="ChEBI" id="CHEBI:15378"/>
        <dbReference type="ChEBI" id="CHEBI:17544"/>
        <dbReference type="ChEBI" id="CHEBI:29985"/>
        <dbReference type="ChEBI" id="CHEBI:30616"/>
        <dbReference type="ChEBI" id="CHEBI:43474"/>
        <dbReference type="ChEBI" id="CHEBI:58228"/>
        <dbReference type="ChEBI" id="CHEBI:58359"/>
        <dbReference type="ChEBI" id="CHEBI:456216"/>
        <dbReference type="EC" id="6.3.5.5"/>
    </reaction>
</comment>
<dbReference type="Proteomes" id="UP001375370">
    <property type="component" value="Chromosome"/>
</dbReference>
<comment type="pathway">
    <text evidence="8">Pyrimidine metabolism; UMP biosynthesis via de novo pathway; (S)-dihydroorotate from bicarbonate: step 1/3.</text>
</comment>
<dbReference type="EC" id="6.3.5.5" evidence="8"/>
<dbReference type="SMART" id="SM01097">
    <property type="entry name" value="CPSase_sm_chain"/>
    <property type="match status" value="1"/>
</dbReference>
<feature type="binding site" evidence="8">
    <location>
        <position position="300"/>
    </location>
    <ligand>
        <name>L-glutamine</name>
        <dbReference type="ChEBI" id="CHEBI:58359"/>
    </ligand>
</feature>
<comment type="pathway">
    <text evidence="1 8">Amino-acid biosynthesis; L-arginine biosynthesis; carbamoyl phosphate from bicarbonate: step 1/1.</text>
</comment>
<evidence type="ECO:0000313" key="11">
    <source>
        <dbReference type="Proteomes" id="UP001375370"/>
    </source>
</evidence>
<sequence length="364" mass="39742">MIKRAILVLADGTVYEGNSFGAEKDAVGEVVFATSMTGYQEMLTDPSFAGQILIPTFPLIGNYGVNPADWESDRLQVRGFVVREECTQPSNYQCAAGIDDYLKQGDIPGVWGLDTRAITRKLRSHGVMMGMITTEKTTGQAVEYLRTVPDYGTTDFVREVSTKAVYDWDSAGLPAEAPRVALLDLGCKFNIMRILRSHGCRVTVFPCTATAAEMLAVNPSGIMLSPGPGDPELLDYAAATVKTLTESGKPMMGICLGNQLVARAFGGRNFKLKFGHRGGNHPVKDLANGRVHITAQNHGYAVDPESIRNTGLEITHINLNDNTVEGMRHQTLPIFTIQYHSEASPGPLDNIYLFEQFMEMMGAQ</sequence>
<dbReference type="RefSeq" id="WP_338737640.1">
    <property type="nucleotide sequence ID" value="NZ_CP146612.1"/>
</dbReference>
<dbReference type="Pfam" id="PF00988">
    <property type="entry name" value="CPSase_sm_chain"/>
    <property type="match status" value="1"/>
</dbReference>
<dbReference type="EMBL" id="CP146612">
    <property type="protein sequence ID" value="WWX25467.1"/>
    <property type="molecule type" value="Genomic_DNA"/>
</dbReference>
<dbReference type="InterPro" id="IPR050472">
    <property type="entry name" value="Anth_synth/Amidotransfase"/>
</dbReference>
<comment type="catalytic activity">
    <reaction evidence="8">
        <text>L-glutamine + H2O = L-glutamate + NH4(+)</text>
        <dbReference type="Rhea" id="RHEA:15889"/>
        <dbReference type="ChEBI" id="CHEBI:15377"/>
        <dbReference type="ChEBI" id="CHEBI:28938"/>
        <dbReference type="ChEBI" id="CHEBI:29985"/>
        <dbReference type="ChEBI" id="CHEBI:58359"/>
    </reaction>
</comment>
<dbReference type="PRINTS" id="PR00096">
    <property type="entry name" value="GATASE"/>
</dbReference>
<dbReference type="InterPro" id="IPR036480">
    <property type="entry name" value="CarbP_synth_ssu_N_sf"/>
</dbReference>
<feature type="binding site" evidence="8">
    <location>
        <position position="227"/>
    </location>
    <ligand>
        <name>L-glutamine</name>
        <dbReference type="ChEBI" id="CHEBI:58359"/>
    </ligand>
</feature>
<reference evidence="10 11" key="1">
    <citation type="submission" date="2024-03" db="EMBL/GenBank/DDBJ databases">
        <title>A Dehalogenimonas Isolated from Estuarine Sediments Dihaloeliminates Chlorinated Alkanes.</title>
        <authorList>
            <person name="Yang Y."/>
            <person name="Wang H."/>
        </authorList>
    </citation>
    <scope>NUCLEOTIDE SEQUENCE [LARGE SCALE GENOMIC DNA]</scope>
    <source>
        <strain evidence="10 11">W</strain>
    </source>
</reference>
<name>A0ABZ2J3I2_9CHLR</name>
<evidence type="ECO:0000259" key="9">
    <source>
        <dbReference type="SMART" id="SM01097"/>
    </source>
</evidence>
<dbReference type="HAMAP" id="MF_01209">
    <property type="entry name" value="CPSase_S_chain"/>
    <property type="match status" value="1"/>
</dbReference>
<evidence type="ECO:0000256" key="5">
    <source>
        <dbReference type="ARBA" id="ARBA00022840"/>
    </source>
</evidence>
<dbReference type="SUPFAM" id="SSF52021">
    <property type="entry name" value="Carbamoyl phosphate synthetase, small subunit N-terminal domain"/>
    <property type="match status" value="1"/>
</dbReference>
<dbReference type="SUPFAM" id="SSF52317">
    <property type="entry name" value="Class I glutamine amidotransferase-like"/>
    <property type="match status" value="1"/>
</dbReference>
<keyword evidence="5 8" id="KW-0067">ATP-binding</keyword>
<dbReference type="Gene3D" id="3.50.30.20">
    <property type="entry name" value="Carbamoyl-phosphate synthase small subunit, N-terminal domain"/>
    <property type="match status" value="1"/>
</dbReference>
<dbReference type="InterPro" id="IPR035686">
    <property type="entry name" value="CPSase_GATase1"/>
</dbReference>
<accession>A0ABZ2J3I2</accession>
<feature type="binding site" evidence="8">
    <location>
        <position position="299"/>
    </location>
    <ligand>
        <name>L-glutamine</name>
        <dbReference type="ChEBI" id="CHEBI:58359"/>
    </ligand>
</feature>
<feature type="binding site" evidence="8">
    <location>
        <position position="259"/>
    </location>
    <ligand>
        <name>L-glutamine</name>
        <dbReference type="ChEBI" id="CHEBI:58359"/>
    </ligand>
</feature>
<dbReference type="InterPro" id="IPR017926">
    <property type="entry name" value="GATASE"/>
</dbReference>
<feature type="active site" description="Nucleophile" evidence="8">
    <location>
        <position position="255"/>
    </location>
</feature>
<dbReference type="Gene3D" id="3.40.50.880">
    <property type="match status" value="1"/>
</dbReference>
<keyword evidence="4 8" id="KW-0547">Nucleotide-binding</keyword>
<gene>
    <name evidence="8 10" type="primary">carA</name>
    <name evidence="10" type="ORF">V8247_00420</name>
</gene>
<evidence type="ECO:0000256" key="8">
    <source>
        <dbReference type="HAMAP-Rule" id="MF_01209"/>
    </source>
</evidence>
<dbReference type="InterPro" id="IPR002474">
    <property type="entry name" value="CarbamoylP_synth_ssu_N"/>
</dbReference>
<evidence type="ECO:0000256" key="2">
    <source>
        <dbReference type="ARBA" id="ARBA00007800"/>
    </source>
</evidence>
<dbReference type="NCBIfam" id="NF009475">
    <property type="entry name" value="PRK12838.1"/>
    <property type="match status" value="1"/>
</dbReference>
<proteinExistence type="inferred from homology"/>
<organism evidence="10 11">
    <name type="scientific">Candidatus Dehalogenimonas loeffleri</name>
    <dbReference type="NCBI Taxonomy" id="3127115"/>
    <lineage>
        <taxon>Bacteria</taxon>
        <taxon>Bacillati</taxon>
        <taxon>Chloroflexota</taxon>
        <taxon>Dehalococcoidia</taxon>
        <taxon>Dehalococcoidales</taxon>
        <taxon>Dehalococcoidaceae</taxon>
        <taxon>Dehalogenimonas</taxon>
    </lineage>
</organism>
<feature type="binding site" evidence="8">
    <location>
        <position position="47"/>
    </location>
    <ligand>
        <name>L-glutamine</name>
        <dbReference type="ChEBI" id="CHEBI:58359"/>
    </ligand>
</feature>
<feature type="active site" evidence="8">
    <location>
        <position position="340"/>
    </location>
</feature>
<evidence type="ECO:0000313" key="10">
    <source>
        <dbReference type="EMBL" id="WWX25467.1"/>
    </source>
</evidence>
<keyword evidence="8" id="KW-0665">Pyrimidine biosynthesis</keyword>
<comment type="subunit">
    <text evidence="8">Composed of two chains; the small (or glutamine) chain promotes the hydrolysis of glutamine to ammonia, which is used by the large (or ammonia) chain to synthesize carbamoyl phosphate. Tetramer of heterodimers (alpha,beta)4.</text>
</comment>
<dbReference type="CDD" id="cd01744">
    <property type="entry name" value="GATase1_CPSase"/>
    <property type="match status" value="1"/>
</dbReference>
<dbReference type="PRINTS" id="PR00097">
    <property type="entry name" value="ANTSNTHASEII"/>
</dbReference>
<dbReference type="InterPro" id="IPR029062">
    <property type="entry name" value="Class_I_gatase-like"/>
</dbReference>
<keyword evidence="11" id="KW-1185">Reference proteome</keyword>
<dbReference type="Pfam" id="PF00117">
    <property type="entry name" value="GATase"/>
    <property type="match status" value="1"/>
</dbReference>
<dbReference type="NCBIfam" id="TIGR01368">
    <property type="entry name" value="CPSaseIIsmall"/>
    <property type="match status" value="1"/>
</dbReference>
<dbReference type="PROSITE" id="PS51273">
    <property type="entry name" value="GATASE_TYPE_1"/>
    <property type="match status" value="1"/>
</dbReference>
<feature type="region of interest" description="CPSase" evidence="8">
    <location>
        <begin position="1"/>
        <end position="178"/>
    </location>
</feature>
<feature type="active site" evidence="8">
    <location>
        <position position="342"/>
    </location>
</feature>
<dbReference type="InterPro" id="IPR006274">
    <property type="entry name" value="CarbamoylP_synth_ssu"/>
</dbReference>
<dbReference type="GO" id="GO:0004088">
    <property type="term" value="F:carbamoyl-phosphate synthase (glutamine-hydrolyzing) activity"/>
    <property type="evidence" value="ECO:0007669"/>
    <property type="project" value="UniProtKB-EC"/>
</dbReference>